<keyword evidence="2" id="KW-1003">Cell membrane</keyword>
<sequence>MKKLNPGRKRLIDNVITYGIVIAAFVILQALSAGGMLSSSLEGQLVPICAYVVMAISLNLVVGISGELSLGHAGFMSVGAFSGVVTAISLQGAIPNDALRLVVAMVVGALLAGVAGIIVGVPVLRLRGDYLAIVTLAFGEIIKNIINVLYVGVDENGLHFSLENEMALGLSEGGKAILKGPQGFTANVKLATFVAGFVLVIIALTIVLNLVHSRSGRAIMALRDNRIAAESVGIGATKYKLMAFVTSAVLAGAAGVLYAMNYSSIAPKKFDFNTSILVLVFVVLGGIGNIRGSIIAAAFLTYLPELLRSFNLDQYRMLVYAIVLILVMIATNNPTARAFFGGLWSKIRRQETQEEKGGVRA</sequence>
<feature type="transmembrane region" description="Helical" evidence="6">
    <location>
        <begin position="241"/>
        <end position="260"/>
    </location>
</feature>
<keyword evidence="4 6" id="KW-1133">Transmembrane helix</keyword>
<gene>
    <name evidence="7" type="ORF">WMO45_05745</name>
</gene>
<dbReference type="Proteomes" id="UP001440599">
    <property type="component" value="Unassembled WGS sequence"/>
</dbReference>
<feature type="transmembrane region" description="Helical" evidence="6">
    <location>
        <begin position="131"/>
        <end position="153"/>
    </location>
</feature>
<accession>A0ABV1EN50</accession>
<evidence type="ECO:0000313" key="8">
    <source>
        <dbReference type="Proteomes" id="UP001440599"/>
    </source>
</evidence>
<dbReference type="Pfam" id="PF02653">
    <property type="entry name" value="BPD_transp_2"/>
    <property type="match status" value="1"/>
</dbReference>
<dbReference type="InterPro" id="IPR043428">
    <property type="entry name" value="LivM-like"/>
</dbReference>
<evidence type="ECO:0000256" key="1">
    <source>
        <dbReference type="ARBA" id="ARBA00004651"/>
    </source>
</evidence>
<evidence type="ECO:0000256" key="2">
    <source>
        <dbReference type="ARBA" id="ARBA00022475"/>
    </source>
</evidence>
<dbReference type="InterPro" id="IPR001851">
    <property type="entry name" value="ABC_transp_permease"/>
</dbReference>
<dbReference type="CDD" id="cd06581">
    <property type="entry name" value="TM_PBP1_LivM_like"/>
    <property type="match status" value="1"/>
</dbReference>
<evidence type="ECO:0000256" key="6">
    <source>
        <dbReference type="SAM" id="Phobius"/>
    </source>
</evidence>
<feature type="transmembrane region" description="Helical" evidence="6">
    <location>
        <begin position="190"/>
        <end position="211"/>
    </location>
</feature>
<feature type="transmembrane region" description="Helical" evidence="6">
    <location>
        <begin position="12"/>
        <end position="32"/>
    </location>
</feature>
<evidence type="ECO:0000256" key="3">
    <source>
        <dbReference type="ARBA" id="ARBA00022692"/>
    </source>
</evidence>
<reference evidence="7 8" key="1">
    <citation type="submission" date="2024-03" db="EMBL/GenBank/DDBJ databases">
        <title>Human intestinal bacterial collection.</title>
        <authorList>
            <person name="Pauvert C."/>
            <person name="Hitch T.C.A."/>
            <person name="Clavel T."/>
        </authorList>
    </citation>
    <scope>NUCLEOTIDE SEQUENCE [LARGE SCALE GENOMIC DNA]</scope>
    <source>
        <strain evidence="7 8">CLA-AP-H34</strain>
    </source>
</reference>
<dbReference type="RefSeq" id="WP_349139602.1">
    <property type="nucleotide sequence ID" value="NZ_JBBMFT010000002.1"/>
</dbReference>
<feature type="transmembrane region" description="Helical" evidence="6">
    <location>
        <begin position="100"/>
        <end position="124"/>
    </location>
</feature>
<evidence type="ECO:0000313" key="7">
    <source>
        <dbReference type="EMBL" id="MEQ2456020.1"/>
    </source>
</evidence>
<dbReference type="EMBL" id="JBBMFT010000002">
    <property type="protein sequence ID" value="MEQ2456020.1"/>
    <property type="molecule type" value="Genomic_DNA"/>
</dbReference>
<proteinExistence type="predicted"/>
<feature type="transmembrane region" description="Helical" evidence="6">
    <location>
        <begin position="44"/>
        <end position="62"/>
    </location>
</feature>
<evidence type="ECO:0000256" key="5">
    <source>
        <dbReference type="ARBA" id="ARBA00023136"/>
    </source>
</evidence>
<dbReference type="PANTHER" id="PTHR30482:SF10">
    <property type="entry name" value="HIGH-AFFINITY BRANCHED-CHAIN AMINO ACID TRANSPORT PROTEIN BRAE"/>
    <property type="match status" value="1"/>
</dbReference>
<evidence type="ECO:0000256" key="4">
    <source>
        <dbReference type="ARBA" id="ARBA00022989"/>
    </source>
</evidence>
<name>A0ABV1EN50_9FIRM</name>
<feature type="transmembrane region" description="Helical" evidence="6">
    <location>
        <begin position="315"/>
        <end position="331"/>
    </location>
</feature>
<keyword evidence="8" id="KW-1185">Reference proteome</keyword>
<protein>
    <submittedName>
        <fullName evidence="7">Branched-chain amino acid ABC transporter permease</fullName>
    </submittedName>
</protein>
<feature type="transmembrane region" description="Helical" evidence="6">
    <location>
        <begin position="272"/>
        <end position="303"/>
    </location>
</feature>
<dbReference type="PANTHER" id="PTHR30482">
    <property type="entry name" value="HIGH-AFFINITY BRANCHED-CHAIN AMINO ACID TRANSPORT SYSTEM PERMEASE"/>
    <property type="match status" value="1"/>
</dbReference>
<organism evidence="7 8">
    <name type="scientific">Flavonifractor hominis</name>
    <dbReference type="NCBI Taxonomy" id="3133178"/>
    <lineage>
        <taxon>Bacteria</taxon>
        <taxon>Bacillati</taxon>
        <taxon>Bacillota</taxon>
        <taxon>Clostridia</taxon>
        <taxon>Eubacteriales</taxon>
        <taxon>Oscillospiraceae</taxon>
        <taxon>Flavonifractor</taxon>
    </lineage>
</organism>
<keyword evidence="3 6" id="KW-0812">Transmembrane</keyword>
<feature type="transmembrane region" description="Helical" evidence="6">
    <location>
        <begin position="74"/>
        <end position="94"/>
    </location>
</feature>
<comment type="caution">
    <text evidence="7">The sequence shown here is derived from an EMBL/GenBank/DDBJ whole genome shotgun (WGS) entry which is preliminary data.</text>
</comment>
<comment type="subcellular location">
    <subcellularLocation>
        <location evidence="1">Cell membrane</location>
        <topology evidence="1">Multi-pass membrane protein</topology>
    </subcellularLocation>
</comment>
<keyword evidence="5 6" id="KW-0472">Membrane</keyword>